<sequence>MNVIVESTLEMHALFKANVERLQKSVASLAVQWIKPLLQTLILNYDGAISKDGSGRGGGCCCDYVVNFLCGFTASGPPGLDVLGTKLEALREGLLMMGFKSLTCFVVASESKEAMSRLKDVVHQPRLGNRVAHALAQFGLKESTRFFWEDVAPPWLVARLRHDLELA</sequence>
<gene>
    <name evidence="1" type="ORF">L3X38_033104</name>
</gene>
<reference evidence="1 2" key="1">
    <citation type="journal article" date="2022" name="G3 (Bethesda)">
        <title>Whole-genome sequence and methylome profiling of the almond [Prunus dulcis (Mill.) D.A. Webb] cultivar 'Nonpareil'.</title>
        <authorList>
            <person name="D'Amico-Willman K.M."/>
            <person name="Ouma W.Z."/>
            <person name="Meulia T."/>
            <person name="Sideli G.M."/>
            <person name="Gradziel T.M."/>
            <person name="Fresnedo-Ramirez J."/>
        </authorList>
    </citation>
    <scope>NUCLEOTIDE SEQUENCE [LARGE SCALE GENOMIC DNA]</scope>
    <source>
        <strain evidence="1">Clone GOH B32 T37-40</strain>
    </source>
</reference>
<name>A0AAD4VHF9_PRUDU</name>
<evidence type="ECO:0000313" key="2">
    <source>
        <dbReference type="Proteomes" id="UP001054821"/>
    </source>
</evidence>
<evidence type="ECO:0008006" key="3">
    <source>
        <dbReference type="Google" id="ProtNLM"/>
    </source>
</evidence>
<protein>
    <recommendedName>
        <fullName evidence="3">RNase H type-1 domain-containing protein</fullName>
    </recommendedName>
</protein>
<accession>A0AAD4VHF9</accession>
<proteinExistence type="predicted"/>
<organism evidence="1 2">
    <name type="scientific">Prunus dulcis</name>
    <name type="common">Almond</name>
    <name type="synonym">Amygdalus dulcis</name>
    <dbReference type="NCBI Taxonomy" id="3755"/>
    <lineage>
        <taxon>Eukaryota</taxon>
        <taxon>Viridiplantae</taxon>
        <taxon>Streptophyta</taxon>
        <taxon>Embryophyta</taxon>
        <taxon>Tracheophyta</taxon>
        <taxon>Spermatophyta</taxon>
        <taxon>Magnoliopsida</taxon>
        <taxon>eudicotyledons</taxon>
        <taxon>Gunneridae</taxon>
        <taxon>Pentapetalae</taxon>
        <taxon>rosids</taxon>
        <taxon>fabids</taxon>
        <taxon>Rosales</taxon>
        <taxon>Rosaceae</taxon>
        <taxon>Amygdaloideae</taxon>
        <taxon>Amygdaleae</taxon>
        <taxon>Prunus</taxon>
    </lineage>
</organism>
<dbReference type="PANTHER" id="PTHR47723">
    <property type="entry name" value="OS05G0353850 PROTEIN"/>
    <property type="match status" value="1"/>
</dbReference>
<dbReference type="InterPro" id="IPR053151">
    <property type="entry name" value="RNase_H-like"/>
</dbReference>
<dbReference type="EMBL" id="JAJFAZ020000006">
    <property type="protein sequence ID" value="KAI5324031.1"/>
    <property type="molecule type" value="Genomic_DNA"/>
</dbReference>
<keyword evidence="2" id="KW-1185">Reference proteome</keyword>
<dbReference type="PANTHER" id="PTHR47723:SF19">
    <property type="entry name" value="POLYNUCLEOTIDYL TRANSFERASE, RIBONUCLEASE H-LIKE SUPERFAMILY PROTEIN"/>
    <property type="match status" value="1"/>
</dbReference>
<dbReference type="AlphaFoldDB" id="A0AAD4VHF9"/>
<evidence type="ECO:0000313" key="1">
    <source>
        <dbReference type="EMBL" id="KAI5324031.1"/>
    </source>
</evidence>
<dbReference type="Proteomes" id="UP001054821">
    <property type="component" value="Chromosome 6"/>
</dbReference>
<comment type="caution">
    <text evidence="1">The sequence shown here is derived from an EMBL/GenBank/DDBJ whole genome shotgun (WGS) entry which is preliminary data.</text>
</comment>